<dbReference type="EMBL" id="UYJE01001817">
    <property type="protein sequence ID" value="VDI05451.1"/>
    <property type="molecule type" value="Genomic_DNA"/>
</dbReference>
<gene>
    <name evidence="2" type="ORF">MGAL_10B036174</name>
</gene>
<sequence>MQQQQILEKNIYVDNVITGVDSTENAVTLYKEAKQIFSDASMNLREWASNSQKFLKCIPKEDQANREKLKVLGLTWTIKDDTLTVNSARNDNMFPITKREVLQRVASVFDPLGFFTPVTLRTKLFLQMLWNKKMEWDEQLTEEDIQQWKEISFDLDEIQEYHIPRAIGLPGTVTFRLLCFCDASTKAYASAVYLHQLRETTYYVYTKENPADIASRGTTVSLLKENSQWWHGPSWLTKHRTEWPRWDPHNISVDNQNSIESEYKVSKVLHEAKLLAGEGPDGETNSVGNSKSSVGYLLDIDCSRFSSFIRLIRVSAWVLRFVKRLNKETISGPLTAAELEHAKLLWIKSVQKQCFGEVMIAIKENKRHNLVSQLGLILDQENVIRCVGRLGAAQLSEGAKTPILLPKKNKVTELLIESMHRKNFHVGVSQTLSAMRQTYWIPQGRSEVKKSFEKMYNLQTV</sequence>
<comment type="caution">
    <text evidence="2">The sequence shown here is derived from an EMBL/GenBank/DDBJ whole genome shotgun (WGS) entry which is preliminary data.</text>
</comment>
<keyword evidence="3" id="KW-1185">Reference proteome</keyword>
<dbReference type="InterPro" id="IPR008042">
    <property type="entry name" value="Retrotrans_Pao"/>
</dbReference>
<feature type="domain" description="Integrase zinc-binding" evidence="1">
    <location>
        <begin position="410"/>
        <end position="450"/>
    </location>
</feature>
<evidence type="ECO:0000259" key="1">
    <source>
        <dbReference type="Pfam" id="PF17921"/>
    </source>
</evidence>
<dbReference type="Pfam" id="PF05380">
    <property type="entry name" value="Peptidase_A17"/>
    <property type="match status" value="1"/>
</dbReference>
<dbReference type="Pfam" id="PF17921">
    <property type="entry name" value="Integrase_H2C2"/>
    <property type="match status" value="1"/>
</dbReference>
<dbReference type="PANTHER" id="PTHR47331">
    <property type="entry name" value="PHD-TYPE DOMAIN-CONTAINING PROTEIN"/>
    <property type="match status" value="1"/>
</dbReference>
<organism evidence="2 3">
    <name type="scientific">Mytilus galloprovincialis</name>
    <name type="common">Mediterranean mussel</name>
    <dbReference type="NCBI Taxonomy" id="29158"/>
    <lineage>
        <taxon>Eukaryota</taxon>
        <taxon>Metazoa</taxon>
        <taxon>Spiralia</taxon>
        <taxon>Lophotrochozoa</taxon>
        <taxon>Mollusca</taxon>
        <taxon>Bivalvia</taxon>
        <taxon>Autobranchia</taxon>
        <taxon>Pteriomorphia</taxon>
        <taxon>Mytilida</taxon>
        <taxon>Mytiloidea</taxon>
        <taxon>Mytilidae</taxon>
        <taxon>Mytilinae</taxon>
        <taxon>Mytilus</taxon>
    </lineage>
</organism>
<evidence type="ECO:0000313" key="2">
    <source>
        <dbReference type="EMBL" id="VDI05451.1"/>
    </source>
</evidence>
<protein>
    <recommendedName>
        <fullName evidence="1">Integrase zinc-binding domain-containing protein</fullName>
    </recommendedName>
</protein>
<reference evidence="2" key="1">
    <citation type="submission" date="2018-11" db="EMBL/GenBank/DDBJ databases">
        <authorList>
            <person name="Alioto T."/>
            <person name="Alioto T."/>
        </authorList>
    </citation>
    <scope>NUCLEOTIDE SEQUENCE</scope>
</reference>
<name>A0A8B6CHI3_MYTGA</name>
<dbReference type="OrthoDB" id="6118207at2759"/>
<dbReference type="AlphaFoldDB" id="A0A8B6CHI3"/>
<proteinExistence type="predicted"/>
<dbReference type="Proteomes" id="UP000596742">
    <property type="component" value="Unassembled WGS sequence"/>
</dbReference>
<dbReference type="InterPro" id="IPR041588">
    <property type="entry name" value="Integrase_H2C2"/>
</dbReference>
<accession>A0A8B6CHI3</accession>
<evidence type="ECO:0000313" key="3">
    <source>
        <dbReference type="Proteomes" id="UP000596742"/>
    </source>
</evidence>